<protein>
    <submittedName>
        <fullName evidence="2">Unannotated protein</fullName>
    </submittedName>
</protein>
<feature type="compositionally biased region" description="Low complexity" evidence="1">
    <location>
        <begin position="37"/>
        <end position="47"/>
    </location>
</feature>
<accession>A0A6J6I1J8</accession>
<gene>
    <name evidence="2" type="ORF">UFOPK1874_00881</name>
</gene>
<organism evidence="2">
    <name type="scientific">freshwater metagenome</name>
    <dbReference type="NCBI Taxonomy" id="449393"/>
    <lineage>
        <taxon>unclassified sequences</taxon>
        <taxon>metagenomes</taxon>
        <taxon>ecological metagenomes</taxon>
    </lineage>
</organism>
<dbReference type="EMBL" id="CAEZUX010000102">
    <property type="protein sequence ID" value="CAB4618543.1"/>
    <property type="molecule type" value="Genomic_DNA"/>
</dbReference>
<proteinExistence type="predicted"/>
<evidence type="ECO:0000256" key="1">
    <source>
        <dbReference type="SAM" id="MobiDB-lite"/>
    </source>
</evidence>
<name>A0A6J6I1J8_9ZZZZ</name>
<reference evidence="2" key="1">
    <citation type="submission" date="2020-05" db="EMBL/GenBank/DDBJ databases">
        <authorList>
            <person name="Chiriac C."/>
            <person name="Salcher M."/>
            <person name="Ghai R."/>
            <person name="Kavagutti S V."/>
        </authorList>
    </citation>
    <scope>NUCLEOTIDE SEQUENCE</scope>
</reference>
<feature type="region of interest" description="Disordered" evidence="1">
    <location>
        <begin position="37"/>
        <end position="62"/>
    </location>
</feature>
<dbReference type="AlphaFoldDB" id="A0A6J6I1J8"/>
<evidence type="ECO:0000313" key="2">
    <source>
        <dbReference type="EMBL" id="CAB4618543.1"/>
    </source>
</evidence>
<sequence>MAKGASPAKRTNTGLALLLITVLLGAGATALFGNTSPISSSSSTAPAEQPMEEPDGVAGTRPAETSYSWFDHAFSVEQFDYEMQDLSCASMAKVITPDLCGVARTSYTDFMVVGSEGYWDPQDTDADGSVWVPLNLTVFTKRTDNGTPRAISVLDGVLDKQYTANKAQVDLFVATVGGQDMLVLHKHLSKANADPYSFSEEVQVIAMSKTGAPTVVATYEGSGLNVAASATHIEISSLRYLTSQQSLDDQWYSRIVLVPNYSDGVRMDETVTSGPAPVKQGAGMKKLDTYVFPVGRGKTDTPDTSNKA</sequence>